<sequence length="442" mass="50117">MKRVYQSCADRITNLPADVIQRILVSLPIKDAAKTSILSSKWRHNWKSIPQLVFDGRFARINRVSESQSDLRSKLTMLNIYKALLVHDGPITKFVLSIPGLNFCDLIDHIVLYFANKGVQDFTLMFDSRIFDTSERSTDDYQMHSSLFSALHLKSLKLRSCELMPPSWFDGFSKLTHLRLGEVTLPSDFFENFLTKCPMLEYLRVIDCEGPAVELEIVAPSLKSFHYAGSLRVISFKCTPLLTFVALYTVDTETHDMAAFFASIPTLKQLHASAAFLNKLAAGNGNVPTKFPSPMHGLEVFDMIDLDFHNLEMEHVFVCLIMSAPNLRRLAIRLDPCHLDDPPVNNEVSSTGKLLEADDCSGSSKCLQQLREFTIEDSCGTQVELDILRFVLATAPLLRRISIRPSHQLSSKKAMKFTVEAMRYKRVSEEAELVYHWVDKNT</sequence>
<dbReference type="Gene3D" id="3.80.10.10">
    <property type="entry name" value="Ribonuclease Inhibitor"/>
    <property type="match status" value="1"/>
</dbReference>
<reference evidence="2 3" key="1">
    <citation type="submission" date="2024-04" db="EMBL/GenBank/DDBJ databases">
        <authorList>
            <person name="Fracassetti M."/>
        </authorList>
    </citation>
    <scope>NUCLEOTIDE SEQUENCE [LARGE SCALE GENOMIC DNA]</scope>
</reference>
<dbReference type="Proteomes" id="UP001497516">
    <property type="component" value="Chromosome 8"/>
</dbReference>
<evidence type="ECO:0000313" key="2">
    <source>
        <dbReference type="EMBL" id="CAL1408428.1"/>
    </source>
</evidence>
<protein>
    <recommendedName>
        <fullName evidence="1">F-box domain-containing protein</fullName>
    </recommendedName>
</protein>
<evidence type="ECO:0000313" key="3">
    <source>
        <dbReference type="Proteomes" id="UP001497516"/>
    </source>
</evidence>
<name>A0AAV2GFD7_9ROSI</name>
<dbReference type="PANTHER" id="PTHR31639">
    <property type="entry name" value="F-BOX PROTEIN-LIKE"/>
    <property type="match status" value="1"/>
</dbReference>
<dbReference type="AlphaFoldDB" id="A0AAV2GFD7"/>
<keyword evidence="3" id="KW-1185">Reference proteome</keyword>
<dbReference type="SUPFAM" id="SSF81383">
    <property type="entry name" value="F-box domain"/>
    <property type="match status" value="1"/>
</dbReference>
<dbReference type="PANTHER" id="PTHR31639:SF312">
    <property type="entry name" value="CYCLIN-LIKE F-BOX"/>
    <property type="match status" value="1"/>
</dbReference>
<dbReference type="InterPro" id="IPR053781">
    <property type="entry name" value="F-box_AtFBL13-like"/>
</dbReference>
<dbReference type="EMBL" id="OZ034821">
    <property type="protein sequence ID" value="CAL1408428.1"/>
    <property type="molecule type" value="Genomic_DNA"/>
</dbReference>
<evidence type="ECO:0000259" key="1">
    <source>
        <dbReference type="PROSITE" id="PS50181"/>
    </source>
</evidence>
<dbReference type="SUPFAM" id="SSF52047">
    <property type="entry name" value="RNI-like"/>
    <property type="match status" value="1"/>
</dbReference>
<dbReference type="Pfam" id="PF24758">
    <property type="entry name" value="LRR_At5g56370"/>
    <property type="match status" value="1"/>
</dbReference>
<proteinExistence type="predicted"/>
<gene>
    <name evidence="2" type="ORF">LTRI10_LOCUS48022</name>
</gene>
<dbReference type="InterPro" id="IPR036047">
    <property type="entry name" value="F-box-like_dom_sf"/>
</dbReference>
<dbReference type="CDD" id="cd22160">
    <property type="entry name" value="F-box_AtFBL13-like"/>
    <property type="match status" value="1"/>
</dbReference>
<dbReference type="InterPro" id="IPR001810">
    <property type="entry name" value="F-box_dom"/>
</dbReference>
<dbReference type="InterPro" id="IPR055411">
    <property type="entry name" value="LRR_FXL15/At3g58940/PEG3-like"/>
</dbReference>
<feature type="domain" description="F-box" evidence="1">
    <location>
        <begin position="9"/>
        <end position="61"/>
    </location>
</feature>
<organism evidence="2 3">
    <name type="scientific">Linum trigynum</name>
    <dbReference type="NCBI Taxonomy" id="586398"/>
    <lineage>
        <taxon>Eukaryota</taxon>
        <taxon>Viridiplantae</taxon>
        <taxon>Streptophyta</taxon>
        <taxon>Embryophyta</taxon>
        <taxon>Tracheophyta</taxon>
        <taxon>Spermatophyta</taxon>
        <taxon>Magnoliopsida</taxon>
        <taxon>eudicotyledons</taxon>
        <taxon>Gunneridae</taxon>
        <taxon>Pentapetalae</taxon>
        <taxon>rosids</taxon>
        <taxon>fabids</taxon>
        <taxon>Malpighiales</taxon>
        <taxon>Linaceae</taxon>
        <taxon>Linum</taxon>
    </lineage>
</organism>
<dbReference type="PROSITE" id="PS50181">
    <property type="entry name" value="FBOX"/>
    <property type="match status" value="1"/>
</dbReference>
<dbReference type="Pfam" id="PF00646">
    <property type="entry name" value="F-box"/>
    <property type="match status" value="1"/>
</dbReference>
<dbReference type="InterPro" id="IPR032675">
    <property type="entry name" value="LRR_dom_sf"/>
</dbReference>
<accession>A0AAV2GFD7</accession>